<keyword evidence="3 9" id="KW-0808">Transferase</keyword>
<organism evidence="10 11">
    <name type="scientific">Flavobacterium piscinae</name>
    <dbReference type="NCBI Taxonomy" id="2506424"/>
    <lineage>
        <taxon>Bacteria</taxon>
        <taxon>Pseudomonadati</taxon>
        <taxon>Bacteroidota</taxon>
        <taxon>Flavobacteriia</taxon>
        <taxon>Flavobacteriales</taxon>
        <taxon>Flavobacteriaceae</taxon>
        <taxon>Flavobacterium</taxon>
    </lineage>
</organism>
<feature type="transmembrane region" description="Helical" evidence="9">
    <location>
        <begin position="98"/>
        <end position="120"/>
    </location>
</feature>
<evidence type="ECO:0000256" key="8">
    <source>
        <dbReference type="ARBA" id="ARBA00047690"/>
    </source>
</evidence>
<evidence type="ECO:0000256" key="2">
    <source>
        <dbReference type="ARBA" id="ARBA00022475"/>
    </source>
</evidence>
<dbReference type="EC" id="2.5.1.141" evidence="9"/>
<dbReference type="GO" id="GO:0005886">
    <property type="term" value="C:plasma membrane"/>
    <property type="evidence" value="ECO:0007669"/>
    <property type="project" value="UniProtKB-SubCell"/>
</dbReference>
<feature type="transmembrane region" description="Helical" evidence="9">
    <location>
        <begin position="252"/>
        <end position="275"/>
    </location>
</feature>
<gene>
    <name evidence="10" type="primary">cyoE</name>
    <name evidence="9" type="synonym">ctaB</name>
    <name evidence="10" type="ORF">EQG68_03095</name>
</gene>
<feature type="transmembrane region" description="Helical" evidence="9">
    <location>
        <begin position="52"/>
        <end position="77"/>
    </location>
</feature>
<keyword evidence="11" id="KW-1185">Reference proteome</keyword>
<dbReference type="InterPro" id="IPR044878">
    <property type="entry name" value="UbiA_sf"/>
</dbReference>
<evidence type="ECO:0000256" key="6">
    <source>
        <dbReference type="ARBA" id="ARBA00023133"/>
    </source>
</evidence>
<evidence type="ECO:0000313" key="11">
    <source>
        <dbReference type="Proteomes" id="UP000289734"/>
    </source>
</evidence>
<dbReference type="InterPro" id="IPR000537">
    <property type="entry name" value="UbiA_prenyltransferase"/>
</dbReference>
<dbReference type="PANTHER" id="PTHR43448">
    <property type="entry name" value="PROTOHEME IX FARNESYLTRANSFERASE, MITOCHONDRIAL"/>
    <property type="match status" value="1"/>
</dbReference>
<dbReference type="EMBL" id="SBKQ01000003">
    <property type="protein sequence ID" value="RXR34036.1"/>
    <property type="molecule type" value="Genomic_DNA"/>
</dbReference>
<dbReference type="GO" id="GO:0006784">
    <property type="term" value="P:heme A biosynthetic process"/>
    <property type="evidence" value="ECO:0007669"/>
    <property type="project" value="TreeGrafter"/>
</dbReference>
<keyword evidence="7 9" id="KW-0472">Membrane</keyword>
<keyword evidence="4 9" id="KW-0812">Transmembrane</keyword>
<evidence type="ECO:0000256" key="3">
    <source>
        <dbReference type="ARBA" id="ARBA00022679"/>
    </source>
</evidence>
<evidence type="ECO:0000313" key="10">
    <source>
        <dbReference type="EMBL" id="RXR34036.1"/>
    </source>
</evidence>
<dbReference type="InterPro" id="IPR030470">
    <property type="entry name" value="UbiA_prenylTrfase_CS"/>
</dbReference>
<proteinExistence type="inferred from homology"/>
<dbReference type="InterPro" id="IPR006369">
    <property type="entry name" value="Protohaem_IX_farnesylTrfase"/>
</dbReference>
<accession>A0A4V1N510</accession>
<protein>
    <recommendedName>
        <fullName evidence="9">Protoheme IX farnesyltransferase</fullName>
        <ecNumber evidence="9">2.5.1.141</ecNumber>
    </recommendedName>
    <alternativeName>
        <fullName evidence="9">Heme B farnesyltransferase</fullName>
    </alternativeName>
    <alternativeName>
        <fullName evidence="9">Heme O synthase</fullName>
    </alternativeName>
</protein>
<dbReference type="PROSITE" id="PS00943">
    <property type="entry name" value="UBIA"/>
    <property type="match status" value="1"/>
</dbReference>
<dbReference type="CDD" id="cd13957">
    <property type="entry name" value="PT_UbiA_Cox10"/>
    <property type="match status" value="1"/>
</dbReference>
<dbReference type="GO" id="GO:0048034">
    <property type="term" value="P:heme O biosynthetic process"/>
    <property type="evidence" value="ECO:0007669"/>
    <property type="project" value="UniProtKB-UniRule"/>
</dbReference>
<dbReference type="GO" id="GO:0008495">
    <property type="term" value="F:protoheme IX farnesyltransferase activity"/>
    <property type="evidence" value="ECO:0007669"/>
    <property type="project" value="UniProtKB-UniRule"/>
</dbReference>
<comment type="subcellular location">
    <subcellularLocation>
        <location evidence="9">Cell membrane</location>
        <topology evidence="9">Multi-pass membrane protein</topology>
    </subcellularLocation>
    <subcellularLocation>
        <location evidence="1">Membrane</location>
        <topology evidence="1">Multi-pass membrane protein</topology>
    </subcellularLocation>
</comment>
<evidence type="ECO:0000256" key="9">
    <source>
        <dbReference type="HAMAP-Rule" id="MF_00154"/>
    </source>
</evidence>
<feature type="transmembrane region" description="Helical" evidence="9">
    <location>
        <begin position="27"/>
        <end position="46"/>
    </location>
</feature>
<evidence type="ECO:0000256" key="5">
    <source>
        <dbReference type="ARBA" id="ARBA00022989"/>
    </source>
</evidence>
<dbReference type="Pfam" id="PF01040">
    <property type="entry name" value="UbiA"/>
    <property type="match status" value="1"/>
</dbReference>
<dbReference type="NCBIfam" id="TIGR01473">
    <property type="entry name" value="cyoE_ctaB"/>
    <property type="match status" value="1"/>
</dbReference>
<feature type="transmembrane region" description="Helical" evidence="9">
    <location>
        <begin position="150"/>
        <end position="169"/>
    </location>
</feature>
<keyword evidence="5 9" id="KW-1133">Transmembrane helix</keyword>
<dbReference type="HAMAP" id="MF_00154">
    <property type="entry name" value="CyoE_CtaB"/>
    <property type="match status" value="1"/>
</dbReference>
<keyword evidence="2 9" id="KW-1003">Cell membrane</keyword>
<comment type="similarity">
    <text evidence="9">Belongs to the UbiA prenyltransferase family. Protoheme IX farnesyltransferase subfamily.</text>
</comment>
<reference evidence="11" key="1">
    <citation type="submission" date="2019-01" db="EMBL/GenBank/DDBJ databases">
        <title>Cytophagaceae bacterium strain CAR-16.</title>
        <authorList>
            <person name="Chen W.-M."/>
        </authorList>
    </citation>
    <scope>NUCLEOTIDE SEQUENCE [LARGE SCALE GENOMIC DNA]</scope>
    <source>
        <strain evidence="11">ICH-30</strain>
    </source>
</reference>
<dbReference type="PANTHER" id="PTHR43448:SF2">
    <property type="entry name" value="PROTOHEME IX FARNESYLTRANSFERASE, MITOCHONDRIAL"/>
    <property type="match status" value="1"/>
</dbReference>
<dbReference type="Proteomes" id="UP000289734">
    <property type="component" value="Unassembled WGS sequence"/>
</dbReference>
<dbReference type="UniPathway" id="UPA00834">
    <property type="reaction ID" value="UER00712"/>
</dbReference>
<dbReference type="AlphaFoldDB" id="A0A4V1N510"/>
<dbReference type="OrthoDB" id="9814417at2"/>
<feature type="transmembrane region" description="Helical" evidence="9">
    <location>
        <begin position="287"/>
        <end position="304"/>
    </location>
</feature>
<comment type="caution">
    <text evidence="10">The sequence shown here is derived from an EMBL/GenBank/DDBJ whole genome shotgun (WGS) entry which is preliminary data.</text>
</comment>
<evidence type="ECO:0000256" key="4">
    <source>
        <dbReference type="ARBA" id="ARBA00022692"/>
    </source>
</evidence>
<comment type="pathway">
    <text evidence="9">Porphyrin-containing compound metabolism; heme O biosynthesis; heme O from protoheme: step 1/1.</text>
</comment>
<evidence type="ECO:0000256" key="1">
    <source>
        <dbReference type="ARBA" id="ARBA00004141"/>
    </source>
</evidence>
<keyword evidence="6 9" id="KW-0350">Heme biosynthesis</keyword>
<comment type="catalytic activity">
    <reaction evidence="8 9">
        <text>heme b + (2E,6E)-farnesyl diphosphate + H2O = Fe(II)-heme o + diphosphate</text>
        <dbReference type="Rhea" id="RHEA:28070"/>
        <dbReference type="ChEBI" id="CHEBI:15377"/>
        <dbReference type="ChEBI" id="CHEBI:33019"/>
        <dbReference type="ChEBI" id="CHEBI:60344"/>
        <dbReference type="ChEBI" id="CHEBI:60530"/>
        <dbReference type="ChEBI" id="CHEBI:175763"/>
        <dbReference type="EC" id="2.5.1.141"/>
    </reaction>
</comment>
<feature type="transmembrane region" description="Helical" evidence="9">
    <location>
        <begin position="126"/>
        <end position="143"/>
    </location>
</feature>
<feature type="transmembrane region" description="Helical" evidence="9">
    <location>
        <begin position="181"/>
        <end position="200"/>
    </location>
</feature>
<sequence>MKQVLNATHNSFTFQSLYFDFKQITKAGLSISVVFSSIAGYFLGILDISTFSWTTLIMLSIGGYCMVGASNAFNQIIEKELDGLMERTKNRPIAAGRMTVNTAFILASVLTLIGLIILYLINPKTAMFGAISIFLYTSVYTPLKTLTPLSVFVGAIPGAIPFMLGWVAATDDFSLEAGTLFLIQFFWQFPHFWAIGWFLYDDYKKAGFFMLPTGEKDKGTALQIILYTIWLIIASLLPAIFPYIGIVGSRLYLSPVSAIVVFLLGIWMLYAGFELYKKRDSKAARKLMLISVSYITLLQLVYIADKFLR</sequence>
<comment type="miscellaneous">
    <text evidence="9">Carbon 2 of the heme B porphyrin ring is defined according to the Fischer nomenclature.</text>
</comment>
<evidence type="ECO:0000256" key="7">
    <source>
        <dbReference type="ARBA" id="ARBA00023136"/>
    </source>
</evidence>
<name>A0A4V1N510_9FLAO</name>
<comment type="function">
    <text evidence="9">Converts heme B (protoheme IX) to heme O by substitution of the vinyl group on carbon 2 of heme B porphyrin ring with a hydroxyethyl farnesyl side group.</text>
</comment>
<dbReference type="Gene3D" id="1.10.357.140">
    <property type="entry name" value="UbiA prenyltransferase"/>
    <property type="match status" value="1"/>
</dbReference>
<feature type="transmembrane region" description="Helical" evidence="9">
    <location>
        <begin position="221"/>
        <end position="246"/>
    </location>
</feature>